<gene>
    <name evidence="8" type="ORF">G2720_25655</name>
</gene>
<dbReference type="PANTHER" id="PTHR30349:SF41">
    <property type="entry name" value="INTEGRASE_RECOMBINASE PROTEIN MJ0367-RELATED"/>
    <property type="match status" value="1"/>
</dbReference>
<dbReference type="Gene3D" id="1.10.150.130">
    <property type="match status" value="1"/>
</dbReference>
<keyword evidence="4" id="KW-0233">DNA recombination</keyword>
<dbReference type="InterPro" id="IPR011010">
    <property type="entry name" value="DNA_brk_join_enz"/>
</dbReference>
<dbReference type="PANTHER" id="PTHR30349">
    <property type="entry name" value="PHAGE INTEGRASE-RELATED"/>
    <property type="match status" value="1"/>
</dbReference>
<dbReference type="Pfam" id="PF00589">
    <property type="entry name" value="Phage_integrase"/>
    <property type="match status" value="1"/>
</dbReference>
<dbReference type="InterPro" id="IPR013762">
    <property type="entry name" value="Integrase-like_cat_sf"/>
</dbReference>
<dbReference type="InterPro" id="IPR050090">
    <property type="entry name" value="Tyrosine_recombinase_XerCD"/>
</dbReference>
<proteinExistence type="inferred from homology"/>
<evidence type="ECO:0000259" key="7">
    <source>
        <dbReference type="PROSITE" id="PS51900"/>
    </source>
</evidence>
<feature type="domain" description="Core-binding (CB)" evidence="7">
    <location>
        <begin position="1"/>
        <end position="76"/>
    </location>
</feature>
<dbReference type="InterPro" id="IPR002104">
    <property type="entry name" value="Integrase_catalytic"/>
</dbReference>
<comment type="caution">
    <text evidence="8">The sequence shown here is derived from an EMBL/GenBank/DDBJ whole genome shotgun (WGS) entry which is preliminary data.</text>
</comment>
<sequence length="277" mass="32381">MMTYYQERLLAIIEQADYRPLTKKAYRSDVRHLCRHVERIDVPSLQRYGKFLRDTYAPATAARRLHALSILFDQLVVERSLQTNPLARVKKPVPSPYRRLAFTYDDVHRVLETIRDETVYAFSFLLLHTGLRFSESRDLHLADVDFARDQVLVRSGKGDQSRQVPLHHALRDVLTRYIETIRPEALPLFCEDSGRPVNPAKFRRVLKEASERCLGRILRPHDIRVTFATTLYHVHQTDILTIMRLLGHSDVRTTQHYVLPLHDIAHTSVNRLKRTDD</sequence>
<dbReference type="InterPro" id="IPR044068">
    <property type="entry name" value="CB"/>
</dbReference>
<evidence type="ECO:0000256" key="3">
    <source>
        <dbReference type="ARBA" id="ARBA00023125"/>
    </source>
</evidence>
<accession>A0A724WS61</accession>
<keyword evidence="2" id="KW-0229">DNA integration</keyword>
<dbReference type="PROSITE" id="PS51900">
    <property type="entry name" value="CB"/>
    <property type="match status" value="1"/>
</dbReference>
<protein>
    <submittedName>
        <fullName evidence="8">Integrase</fullName>
    </submittedName>
</protein>
<reference evidence="8" key="2">
    <citation type="submission" date="2019-01" db="EMBL/GenBank/DDBJ databases">
        <authorList>
            <consortium name="NCBI Pathogen Detection Project"/>
        </authorList>
    </citation>
    <scope>NUCLEOTIDE SEQUENCE</scope>
    <source>
        <strain evidence="8">P125109</strain>
    </source>
</reference>
<evidence type="ECO:0000256" key="5">
    <source>
        <dbReference type="PROSITE-ProRule" id="PRU01248"/>
    </source>
</evidence>
<evidence type="ECO:0000256" key="4">
    <source>
        <dbReference type="ARBA" id="ARBA00023172"/>
    </source>
</evidence>
<dbReference type="GO" id="GO:0006310">
    <property type="term" value="P:DNA recombination"/>
    <property type="evidence" value="ECO:0007669"/>
    <property type="project" value="UniProtKB-KW"/>
</dbReference>
<dbReference type="AlphaFoldDB" id="A0A724WS61"/>
<evidence type="ECO:0000256" key="1">
    <source>
        <dbReference type="ARBA" id="ARBA00008857"/>
    </source>
</evidence>
<organism evidence="8">
    <name type="scientific">Salmonella enteritidis PT4 (strain P125109)</name>
    <dbReference type="NCBI Taxonomy" id="550537"/>
    <lineage>
        <taxon>Bacteria</taxon>
        <taxon>Pseudomonadati</taxon>
        <taxon>Pseudomonadota</taxon>
        <taxon>Gammaproteobacteria</taxon>
        <taxon>Enterobacterales</taxon>
        <taxon>Enterobacteriaceae</taxon>
        <taxon>Salmonella</taxon>
    </lineage>
</organism>
<feature type="domain" description="Tyr recombinase" evidence="6">
    <location>
        <begin position="97"/>
        <end position="277"/>
    </location>
</feature>
<evidence type="ECO:0000313" key="8">
    <source>
        <dbReference type="EMBL" id="HAE0521183.1"/>
    </source>
</evidence>
<dbReference type="GO" id="GO:0003677">
    <property type="term" value="F:DNA binding"/>
    <property type="evidence" value="ECO:0007669"/>
    <property type="project" value="UniProtKB-UniRule"/>
</dbReference>
<reference evidence="8" key="1">
    <citation type="journal article" date="2018" name="Genome Biol.">
        <title>SKESA: strategic k-mer extension for scrupulous assemblies.</title>
        <authorList>
            <person name="Souvorov A."/>
            <person name="Agarwala R."/>
            <person name="Lipman D.J."/>
        </authorList>
    </citation>
    <scope>NUCLEOTIDE SEQUENCE</scope>
    <source>
        <strain evidence="8">P125109</strain>
    </source>
</reference>
<dbReference type="PROSITE" id="PS51898">
    <property type="entry name" value="TYR_RECOMBINASE"/>
    <property type="match status" value="1"/>
</dbReference>
<keyword evidence="3 5" id="KW-0238">DNA-binding</keyword>
<dbReference type="GO" id="GO:0015074">
    <property type="term" value="P:DNA integration"/>
    <property type="evidence" value="ECO:0007669"/>
    <property type="project" value="UniProtKB-KW"/>
</dbReference>
<dbReference type="EMBL" id="DAAQRD010000104">
    <property type="protein sequence ID" value="HAE0521183.1"/>
    <property type="molecule type" value="Genomic_DNA"/>
</dbReference>
<dbReference type="SUPFAM" id="SSF56349">
    <property type="entry name" value="DNA breaking-rejoining enzymes"/>
    <property type="match status" value="1"/>
</dbReference>
<evidence type="ECO:0000256" key="2">
    <source>
        <dbReference type="ARBA" id="ARBA00022908"/>
    </source>
</evidence>
<evidence type="ECO:0000259" key="6">
    <source>
        <dbReference type="PROSITE" id="PS51898"/>
    </source>
</evidence>
<comment type="similarity">
    <text evidence="1">Belongs to the 'phage' integrase family.</text>
</comment>
<dbReference type="InterPro" id="IPR010998">
    <property type="entry name" value="Integrase_recombinase_N"/>
</dbReference>
<name>A0A724WS61_SALEP</name>
<dbReference type="Gene3D" id="1.10.443.10">
    <property type="entry name" value="Intergrase catalytic core"/>
    <property type="match status" value="1"/>
</dbReference>